<organism evidence="1 2">
    <name type="scientific">Coemansia pectinata</name>
    <dbReference type="NCBI Taxonomy" id="1052879"/>
    <lineage>
        <taxon>Eukaryota</taxon>
        <taxon>Fungi</taxon>
        <taxon>Fungi incertae sedis</taxon>
        <taxon>Zoopagomycota</taxon>
        <taxon>Kickxellomycotina</taxon>
        <taxon>Kickxellomycetes</taxon>
        <taxon>Kickxellales</taxon>
        <taxon>Kickxellaceae</taxon>
        <taxon>Coemansia</taxon>
    </lineage>
</organism>
<dbReference type="PANTHER" id="PTHR34825">
    <property type="entry name" value="CONSERVED PROTEIN, WITH A WEAK D-GALACTARATE DEHYDRATASE/ALTRONATE HYDROLASE DOMAIN"/>
    <property type="match status" value="1"/>
</dbReference>
<proteinExistence type="predicted"/>
<dbReference type="PROSITE" id="PS51257">
    <property type="entry name" value="PROKAR_LIPOPROTEIN"/>
    <property type="match status" value="1"/>
</dbReference>
<evidence type="ECO:0000313" key="1">
    <source>
        <dbReference type="EMBL" id="KAJ2745891.1"/>
    </source>
</evidence>
<dbReference type="EMBL" id="JANBUH010001408">
    <property type="protein sequence ID" value="KAJ2745891.1"/>
    <property type="molecule type" value="Genomic_DNA"/>
</dbReference>
<keyword evidence="2" id="KW-1185">Reference proteome</keyword>
<dbReference type="AlphaFoldDB" id="A0A9W8L865"/>
<evidence type="ECO:0008006" key="3">
    <source>
        <dbReference type="Google" id="ProtNLM"/>
    </source>
</evidence>
<feature type="non-terminal residue" evidence="1">
    <location>
        <position position="1"/>
    </location>
</feature>
<evidence type="ECO:0000313" key="2">
    <source>
        <dbReference type="Proteomes" id="UP001140011"/>
    </source>
</evidence>
<sequence length="526" mass="59802">MTNLRPSDSPTRVSGTRVSLGTQFVAGCSGDRICVDKTLVCKGFWDEVDDTSRICLPRRSGKTFNLQLLRLFFSPLPELKCLNLQPDSTDADYVTTLSRTTRESFFGESLLKKLHADFYAEHFMKHAVIFISFDFCDRSSIGGMIMDLCEAIARTAKRHLGEFKYFTKPVNSDVQDAEKSLRTYLETAEKVGNMSEDDAAQYEGLPLRLFRALSAFVYQQYGAYILLLDEYDIPFLSLLEGTLDEASKVRTSAFLGRLFQDMFKGNDEMHKGLMTGVFEMSMIKIGSGPNNVKDIYLIPTSTVEVHSSLRASEMPHSHHSNDALTDAFWFNTKEVRKMLENCTEQFAGFTEYHDDVMHKVREFYNGYYIGRFSGKYNPWSVCSFLKKLCDNLRLRPQLDQATVIEAIKFSAEKFWVKTGSTKLIMDQCKQHRNEATDLLEKLILEYEERNYQSTEAQLAPRSPPPTSVALGDASLIASYFEGNRFSGAAFLSICLQAGYLTRRTASTVCIPNEELFLVWRNMLAEL</sequence>
<dbReference type="Proteomes" id="UP001140011">
    <property type="component" value="Unassembled WGS sequence"/>
</dbReference>
<dbReference type="OrthoDB" id="5511542at2759"/>
<gene>
    <name evidence="1" type="ORF">GGI19_006466</name>
</gene>
<dbReference type="PANTHER" id="PTHR34825:SF1">
    <property type="entry name" value="AAA-ATPASE-LIKE DOMAIN-CONTAINING PROTEIN"/>
    <property type="match status" value="1"/>
</dbReference>
<comment type="caution">
    <text evidence="1">The sequence shown here is derived from an EMBL/GenBank/DDBJ whole genome shotgun (WGS) entry which is preliminary data.</text>
</comment>
<protein>
    <recommendedName>
        <fullName evidence="3">AAA-ATPase-like domain-containing protein</fullName>
    </recommendedName>
</protein>
<reference evidence="1" key="1">
    <citation type="submission" date="2022-07" db="EMBL/GenBank/DDBJ databases">
        <title>Phylogenomic reconstructions and comparative analyses of Kickxellomycotina fungi.</title>
        <authorList>
            <person name="Reynolds N.K."/>
            <person name="Stajich J.E."/>
            <person name="Barry K."/>
            <person name="Grigoriev I.V."/>
            <person name="Crous P."/>
            <person name="Smith M.E."/>
        </authorList>
    </citation>
    <scope>NUCLEOTIDE SEQUENCE</scope>
    <source>
        <strain evidence="1">BCRC 34297</strain>
    </source>
</reference>
<accession>A0A9W8L865</accession>
<name>A0A9W8L865_9FUNG</name>